<feature type="transmembrane region" description="Helical" evidence="1">
    <location>
        <begin position="23"/>
        <end position="42"/>
    </location>
</feature>
<dbReference type="AlphaFoldDB" id="A0A432WYC6"/>
<keyword evidence="1" id="KW-0812">Transmembrane</keyword>
<dbReference type="OrthoDB" id="283083at2"/>
<keyword evidence="3" id="KW-1185">Reference proteome</keyword>
<protein>
    <recommendedName>
        <fullName evidence="4">DUF4381 domain-containing protein</fullName>
    </recommendedName>
</protein>
<dbReference type="InterPro" id="IPR025489">
    <property type="entry name" value="DUF4381"/>
</dbReference>
<evidence type="ECO:0000256" key="1">
    <source>
        <dbReference type="SAM" id="Phobius"/>
    </source>
</evidence>
<dbReference type="Pfam" id="PF14316">
    <property type="entry name" value="DUF4381"/>
    <property type="match status" value="1"/>
</dbReference>
<keyword evidence="1" id="KW-0472">Membrane</keyword>
<evidence type="ECO:0008006" key="4">
    <source>
        <dbReference type="Google" id="ProtNLM"/>
    </source>
</evidence>
<proteinExistence type="predicted"/>
<dbReference type="Proteomes" id="UP000286934">
    <property type="component" value="Unassembled WGS sequence"/>
</dbReference>
<keyword evidence="1" id="KW-1133">Transmembrane helix</keyword>
<gene>
    <name evidence="2" type="ORF">CWE13_03780</name>
</gene>
<dbReference type="RefSeq" id="WP_126806017.1">
    <property type="nucleotide sequence ID" value="NZ_PIPP01000001.1"/>
</dbReference>
<reference evidence="3" key="1">
    <citation type="journal article" date="2018" name="Front. Microbiol.">
        <title>Genome-Based Analysis Reveals the Taxonomy and Diversity of the Family Idiomarinaceae.</title>
        <authorList>
            <person name="Liu Y."/>
            <person name="Lai Q."/>
            <person name="Shao Z."/>
        </authorList>
    </citation>
    <scope>NUCLEOTIDE SEQUENCE [LARGE SCALE GENOMIC DNA]</scope>
    <source>
        <strain evidence="3">AIS</strain>
    </source>
</reference>
<dbReference type="EMBL" id="PIPP01000001">
    <property type="protein sequence ID" value="RUO38765.1"/>
    <property type="molecule type" value="Genomic_DNA"/>
</dbReference>
<sequence>MNALPELNDIVPAESAHWWPLPWGYWAIAIALLVLIVSVLYARHQHRQRNRISKAALVEISRSHASLSALNSVAKRAALQVWPQEEVAHLQGADWHRFLIKTMPKHKQEAFAASLQPFTARMYQPESSDNVQAYRALIHQWLQFGLPKVAPKRRPHV</sequence>
<name>A0A432WYC6_9GAMM</name>
<accession>A0A432WYC6</accession>
<organism evidence="2 3">
    <name type="scientific">Aliidiomarina shirensis</name>
    <dbReference type="NCBI Taxonomy" id="1048642"/>
    <lineage>
        <taxon>Bacteria</taxon>
        <taxon>Pseudomonadati</taxon>
        <taxon>Pseudomonadota</taxon>
        <taxon>Gammaproteobacteria</taxon>
        <taxon>Alteromonadales</taxon>
        <taxon>Idiomarinaceae</taxon>
        <taxon>Aliidiomarina</taxon>
    </lineage>
</organism>
<comment type="caution">
    <text evidence="2">The sequence shown here is derived from an EMBL/GenBank/DDBJ whole genome shotgun (WGS) entry which is preliminary data.</text>
</comment>
<evidence type="ECO:0000313" key="3">
    <source>
        <dbReference type="Proteomes" id="UP000286934"/>
    </source>
</evidence>
<evidence type="ECO:0000313" key="2">
    <source>
        <dbReference type="EMBL" id="RUO38765.1"/>
    </source>
</evidence>